<feature type="repeat" description="ANK" evidence="2">
    <location>
        <begin position="1602"/>
        <end position="1634"/>
    </location>
</feature>
<evidence type="ECO:0000256" key="3">
    <source>
        <dbReference type="SAM" id="MobiDB-lite"/>
    </source>
</evidence>
<reference evidence="6 7" key="1">
    <citation type="submission" date="2016-09" db="EMBL/GenBank/DDBJ databases">
        <title>Aspergillus awamori IFM 58123T.</title>
        <authorList>
            <person name="Kusuya Y."/>
            <person name="Shimizu M."/>
            <person name="Takahashi H."/>
            <person name="Yaguchi T."/>
        </authorList>
    </citation>
    <scope>NUCLEOTIDE SEQUENCE [LARGE SCALE GENOMIC DNA]</scope>
    <source>
        <strain evidence="6 7">IFM 58123</strain>
    </source>
</reference>
<dbReference type="CDD" id="cd00118">
    <property type="entry name" value="LysM"/>
    <property type="match status" value="2"/>
</dbReference>
<dbReference type="SUPFAM" id="SSF53167">
    <property type="entry name" value="Purine and uridine phosphorylases"/>
    <property type="match status" value="1"/>
</dbReference>
<comment type="caution">
    <text evidence="6">The sequence shown here is derived from an EMBL/GenBank/DDBJ whole genome shotgun (WGS) entry which is preliminary data.</text>
</comment>
<evidence type="ECO:0000313" key="7">
    <source>
        <dbReference type="Proteomes" id="UP000286921"/>
    </source>
</evidence>
<dbReference type="SUPFAM" id="SSF48403">
    <property type="entry name" value="Ankyrin repeat"/>
    <property type="match status" value="2"/>
</dbReference>
<dbReference type="SMART" id="SM00248">
    <property type="entry name" value="ANK"/>
    <property type="match status" value="12"/>
</dbReference>
<gene>
    <name evidence="6" type="ORF">AAWM_03283</name>
</gene>
<dbReference type="InterPro" id="IPR056884">
    <property type="entry name" value="NPHP3-like_N"/>
</dbReference>
<dbReference type="Gene3D" id="3.40.50.1580">
    <property type="entry name" value="Nucleoside phosphorylase domain"/>
    <property type="match status" value="1"/>
</dbReference>
<dbReference type="SUPFAM" id="SSF54106">
    <property type="entry name" value="LysM domain"/>
    <property type="match status" value="1"/>
</dbReference>
<feature type="repeat" description="ANK" evidence="2">
    <location>
        <begin position="1055"/>
        <end position="1087"/>
    </location>
</feature>
<feature type="repeat" description="ANK" evidence="2">
    <location>
        <begin position="1635"/>
        <end position="1667"/>
    </location>
</feature>
<dbReference type="PROSITE" id="PS50297">
    <property type="entry name" value="ANK_REP_REGION"/>
    <property type="match status" value="2"/>
</dbReference>
<dbReference type="Pfam" id="PF01476">
    <property type="entry name" value="LysM"/>
    <property type="match status" value="1"/>
</dbReference>
<organism evidence="6 7">
    <name type="scientific">Aspergillus awamori</name>
    <name type="common">Black koji mold</name>
    <dbReference type="NCBI Taxonomy" id="105351"/>
    <lineage>
        <taxon>Eukaryota</taxon>
        <taxon>Fungi</taxon>
        <taxon>Dikarya</taxon>
        <taxon>Ascomycota</taxon>
        <taxon>Pezizomycotina</taxon>
        <taxon>Eurotiomycetes</taxon>
        <taxon>Eurotiomycetidae</taxon>
        <taxon>Eurotiales</taxon>
        <taxon>Aspergillaceae</taxon>
        <taxon>Aspergillus</taxon>
    </lineage>
</organism>
<feature type="region of interest" description="Disordered" evidence="3">
    <location>
        <begin position="1354"/>
        <end position="1373"/>
    </location>
</feature>
<dbReference type="InterPro" id="IPR036770">
    <property type="entry name" value="Ankyrin_rpt-contain_sf"/>
</dbReference>
<dbReference type="PROSITE" id="PS51782">
    <property type="entry name" value="LYSM"/>
    <property type="match status" value="2"/>
</dbReference>
<dbReference type="SMART" id="SM00257">
    <property type="entry name" value="LysM"/>
    <property type="match status" value="2"/>
</dbReference>
<dbReference type="InterPro" id="IPR036779">
    <property type="entry name" value="LysM_dom_sf"/>
</dbReference>
<feature type="domain" description="LysM" evidence="5">
    <location>
        <begin position="121"/>
        <end position="175"/>
    </location>
</feature>
<evidence type="ECO:0000256" key="1">
    <source>
        <dbReference type="ARBA" id="ARBA00022737"/>
    </source>
</evidence>
<dbReference type="STRING" id="105351.A0A401KMB8"/>
<keyword evidence="4" id="KW-0732">Signal</keyword>
<dbReference type="InterPro" id="IPR053137">
    <property type="entry name" value="NLR-like"/>
</dbReference>
<dbReference type="Gene3D" id="3.40.50.300">
    <property type="entry name" value="P-loop containing nucleotide triphosphate hydrolases"/>
    <property type="match status" value="1"/>
</dbReference>
<dbReference type="Pfam" id="PF00023">
    <property type="entry name" value="Ank"/>
    <property type="match status" value="2"/>
</dbReference>
<evidence type="ECO:0000259" key="5">
    <source>
        <dbReference type="PROSITE" id="PS51782"/>
    </source>
</evidence>
<proteinExistence type="predicted"/>
<dbReference type="Pfam" id="PF22939">
    <property type="entry name" value="WHD_GPIID"/>
    <property type="match status" value="1"/>
</dbReference>
<dbReference type="InterPro" id="IPR035994">
    <property type="entry name" value="Nucleoside_phosphorylase_sf"/>
</dbReference>
<dbReference type="EMBL" id="BDHI01000007">
    <property type="protein sequence ID" value="GCB20398.1"/>
    <property type="molecule type" value="Genomic_DNA"/>
</dbReference>
<keyword evidence="1" id="KW-0677">Repeat</keyword>
<dbReference type="InterPro" id="IPR002110">
    <property type="entry name" value="Ankyrin_rpt"/>
</dbReference>
<dbReference type="Proteomes" id="UP000286921">
    <property type="component" value="Unassembled WGS sequence"/>
</dbReference>
<dbReference type="Pfam" id="PF23239">
    <property type="entry name" value="DUF7069"/>
    <property type="match status" value="1"/>
</dbReference>
<dbReference type="InterPro" id="IPR018392">
    <property type="entry name" value="LysM"/>
</dbReference>
<feature type="domain" description="LysM" evidence="5">
    <location>
        <begin position="47"/>
        <end position="91"/>
    </location>
</feature>
<dbReference type="SUPFAM" id="SSF52540">
    <property type="entry name" value="P-loop containing nucleoside triphosphate hydrolases"/>
    <property type="match status" value="1"/>
</dbReference>
<keyword evidence="2" id="KW-0040">ANK repeat</keyword>
<dbReference type="PROSITE" id="PS50088">
    <property type="entry name" value="ANK_REPEAT"/>
    <property type="match status" value="3"/>
</dbReference>
<dbReference type="Gene3D" id="3.10.350.10">
    <property type="entry name" value="LysM domain"/>
    <property type="match status" value="2"/>
</dbReference>
<sequence>MLANPNRLFLLTTAFIGNVLSLPATVDYDVLQSSGSVLNLDVAASNITYTVQENDTIHTIAAKYNVGACDLARLNVLADPNFLYANETLRIPARATFPDDYSCFSTNNTDATATCIYGGPHVYTILPGDTIQKIANERYNITTDSILSFTAQTGYIAALNPGIYDVLETGQTVKIPSCDNSACTMADFTFTYGTLQDFATAYNVSLFRNRPQQSSLNIRHLQATSVWAKPKHIMSDRQKYTVGWICAIHTEMVAATVFLDKEHEKPDVPPNDNNAYTVGEIGKHNVVIAVLPAGEYGTASAASVARDMVHAFPNIRIGLMVGIGGGVPTKHDIRLGDVVVSYPQDGYSGVFHYDFGKTHQDKKFQYTGFLDQPPAVLRAALSTLRSQYEIHGHRIEDAIDGIFKKVPRLRKNYSRPEPSSDRLFNSEVLHEVACTTCCSEDVSNLRWRPERTEEEDNPAIHYGLIASGNQLMKDAMIRDKLAEEKGVLCFEMEAAGLMNHFPCLWQGYAAMVAAAYAKDLLHQIHPNDVGKEQKITNVLPGIYEVLKDHRDTSNKLLQNSEDFARERLSNDQQRCRQLFRLTRSDRDITYEQYKDQVQERVDGTCMWFLDHPNFQAWLKEVSGPLLVSADPGCGKSVLAKYLVDHALPQSATICYFFFKAEDQNTVRQALCALLHQLFSQKPQLIKHAMVQYQENGEGLINSTKSLWGILENATKEPQAGLVIAVLDALDECQETELQILVEIVKRQCTGDRMAERQLKYLLTCRPYEDIVSGFQILRHAFPYIHIPGEDESKAISHEVNHVIRHRVKGLSSRLPPEGVTYLEKRLQEGTHRTYLWVYLVFNYLETQNYKRTLTAVKAAIEKLPNSVNEAYEKILSKSGNDAMVLKVLSIMLAAGRPLTVSEINVALNVDQSLQSLQDLDLEPEKQFTTRLRSQCGLFISIYDNKIHFLHQTAREFLIAKASTGKVAAHDSKLKWQESIITQKAHFVLAELCVLYLTLFNAKDTEGPYSCSPTDLGKTSGHCTSRRAFLDYSAVFWTDHVREANIDGNEAIIRSRNLDILMMASHHGFCGVLKTLLDEGADINARNPDDHRPLVSWAIDNRHEGIIKILLSNTAIDLNADEDITGLTPLMLAVEQAHEPIVKLMISDDRVDLNKGNEAGRTPLSIAIQHNRLSMVKLLVAEERVNINKQCVIHGIRYYTLRGTPLSASIAKGYERIAQLLLARSGIDVTGEVYLEGEDGIERLKGTPLFSATVRRSELLVHLLLAKTGIDINGRGYSRGYNSSIDGPNYSGTALFVAVADGHENITVDLNVQGSVEGRGEKSYQGTPLFVAIARGHANIVRMLLDKKTVDIDKKESTKDSQGSPLLVPATGNNDTIMRCENPTRAFDIDDKDSVPDDDDCNECIDHSDVYQRTQLSIAPLSGHKTVVRPLFPEVNVVANTQCHTKQKNLAGKIPEFSTPTCRNIPAQKTPLFFAPTDGEEENVRLLPTRDDVDLDCEGCVVEGGWYSGFGYYDGCIYVGSSLPLAVLTASENIVEMLLAKNDVDVNAQAHIRFHPKTYHPREEYGHYWKTTPLLVAAAEEYENIVMLLLLSRRAMVDAKDENGRTPLMWATYRCNRTIFKILIEYGADINANDNSGCTPLFDAIGKGSIEMVKLLLENRADIYVKNNSGCTPVVYATRLWNWAIVGLLLDHAANEDLMNNYGCTPISCTLREDDEDMVDLVLQ</sequence>
<dbReference type="PANTHER" id="PTHR46082">
    <property type="entry name" value="ATP/GTP-BINDING PROTEIN-RELATED"/>
    <property type="match status" value="1"/>
</dbReference>
<keyword evidence="7" id="KW-1185">Reference proteome</keyword>
<name>A0A401KMB8_ASPAW</name>
<dbReference type="GO" id="GO:0003824">
    <property type="term" value="F:catalytic activity"/>
    <property type="evidence" value="ECO:0007669"/>
    <property type="project" value="InterPro"/>
</dbReference>
<protein>
    <submittedName>
        <fullName evidence="6">Vegetative incompatibility protein HET-E-1</fullName>
    </submittedName>
</protein>
<dbReference type="PANTHER" id="PTHR46082:SF11">
    <property type="entry name" value="AAA+ ATPASE DOMAIN-CONTAINING PROTEIN-RELATED"/>
    <property type="match status" value="1"/>
</dbReference>
<evidence type="ECO:0000256" key="4">
    <source>
        <dbReference type="SAM" id="SignalP"/>
    </source>
</evidence>
<accession>A0A401KMB8</accession>
<dbReference type="InterPro" id="IPR055497">
    <property type="entry name" value="DUF7069"/>
</dbReference>
<evidence type="ECO:0000256" key="2">
    <source>
        <dbReference type="PROSITE-ProRule" id="PRU00023"/>
    </source>
</evidence>
<dbReference type="InterPro" id="IPR027417">
    <property type="entry name" value="P-loop_NTPase"/>
</dbReference>
<dbReference type="Pfam" id="PF24883">
    <property type="entry name" value="NPHP3_N"/>
    <property type="match status" value="1"/>
</dbReference>
<dbReference type="GO" id="GO:0009116">
    <property type="term" value="P:nucleoside metabolic process"/>
    <property type="evidence" value="ECO:0007669"/>
    <property type="project" value="InterPro"/>
</dbReference>
<dbReference type="Gene3D" id="1.25.40.20">
    <property type="entry name" value="Ankyrin repeat-containing domain"/>
    <property type="match status" value="3"/>
</dbReference>
<dbReference type="Pfam" id="PF12796">
    <property type="entry name" value="Ank_2"/>
    <property type="match status" value="2"/>
</dbReference>
<dbReference type="InterPro" id="IPR054471">
    <property type="entry name" value="GPIID_WHD"/>
</dbReference>
<evidence type="ECO:0000313" key="6">
    <source>
        <dbReference type="EMBL" id="GCB20398.1"/>
    </source>
</evidence>
<feature type="chain" id="PRO_5019393027" evidence="4">
    <location>
        <begin position="22"/>
        <end position="1723"/>
    </location>
</feature>
<feature type="signal peptide" evidence="4">
    <location>
        <begin position="1"/>
        <end position="21"/>
    </location>
</feature>